<dbReference type="OMA" id="REHYFTA"/>
<dbReference type="Pfam" id="PF26605">
    <property type="entry name" value="WLGC"/>
    <property type="match status" value="1"/>
</dbReference>
<dbReference type="GeneID" id="20660643"/>
<dbReference type="AlphaFoldDB" id="G5A3X1"/>
<evidence type="ECO:0000259" key="3">
    <source>
        <dbReference type="Pfam" id="PF26605"/>
    </source>
</evidence>
<dbReference type="InParanoid" id="G5A3X1"/>
<keyword evidence="5" id="KW-1185">Reference proteome</keyword>
<feature type="transmembrane region" description="Helical" evidence="2">
    <location>
        <begin position="93"/>
        <end position="118"/>
    </location>
</feature>
<dbReference type="InterPro" id="IPR058256">
    <property type="entry name" value="WLGC"/>
</dbReference>
<accession>G5A3X1</accession>
<sequence>MPAPSTGGEHPPNSGGDSVRAADMDLLVSHTDDVGGSSKLQGHEAAKPERIRAPRPSMLKSLTPKASWKGSLNEDGPTVVNIVASEVATFYDVFGILGVPMIIMFVVSAAWTFMLAAIQVHADSIANTIMNTTEFDDGEFWLLPKPDTSIVVASVVLLACFGIGYTALAVTIIFFYRAGAPKEDDDLSLAMVLKQNGQKNVIQRVIKWLRELPTDIREHYFTAALDMPKLVFQTLTLYTYLKKGFPTPIIYYYSVLLVCNWLVACYRSQRYVADPDLIIARLYYTFDLFFAVFAPLVVLIYYINSFSFDRDEFMTRIETLSPGSFDDIARIFGDPSQISSFCSAFHYLQFSSGSSLFYKSALNLLSLYKWHKIIKTLIHNYHERQAERKRKASIKPATRESRSGSITAAITKRLSETLTKPKFGKHFVPKLLLSLVFLVAGISNFVYSVGSVVSTTELCSKFDKCVLASYQWNFGEQHCTCLVFADRQISPKNYEEWINPEDTTSKLAELAVAGELRIVQIINRAVPELPEELKACRYMEQLILAYTKTQHLPEWMSEFSHLEYLHVEGDYTDRRLNSVADGIFDTMSHLTFIHLGVHPNLEKLPSFSSLKNLRYLALAVMDSLIEIPSFEGLSELGDIIIAHIPRASRLPSLEPLDSLRSIVVNSRSAMCCNGYFTGTCNMTESQCLPIVGEKYPLTCSDERISTADKEKLGKITSVICPPGPPVDMTKAGPTKYSTDELCGGVKYKKCELNGVEGMCYNARMMVIQCSTSTDYMNMRRLQIKRGVGDACDPAVEAWLGCT</sequence>
<evidence type="ECO:0000313" key="4">
    <source>
        <dbReference type="EMBL" id="EGZ09471.1"/>
    </source>
</evidence>
<organism evidence="4 5">
    <name type="scientific">Phytophthora sojae (strain P6497)</name>
    <name type="common">Soybean stem and root rot agent</name>
    <name type="synonym">Phytophthora megasperma f. sp. glycines</name>
    <dbReference type="NCBI Taxonomy" id="1094619"/>
    <lineage>
        <taxon>Eukaryota</taxon>
        <taxon>Sar</taxon>
        <taxon>Stramenopiles</taxon>
        <taxon>Oomycota</taxon>
        <taxon>Peronosporomycetes</taxon>
        <taxon>Peronosporales</taxon>
        <taxon>Peronosporaceae</taxon>
        <taxon>Phytophthora</taxon>
    </lineage>
</organism>
<dbReference type="RefSeq" id="XP_009534332.1">
    <property type="nucleotide sequence ID" value="XM_009536037.1"/>
</dbReference>
<keyword evidence="2" id="KW-0812">Transmembrane</keyword>
<dbReference type="KEGG" id="psoj:PHYSODRAFT_523336"/>
<feature type="compositionally biased region" description="Basic and acidic residues" evidence="1">
    <location>
        <begin position="41"/>
        <end position="52"/>
    </location>
</feature>
<feature type="domain" description="WLGC" evidence="3">
    <location>
        <begin position="738"/>
        <end position="802"/>
    </location>
</feature>
<feature type="region of interest" description="Disordered" evidence="1">
    <location>
        <begin position="1"/>
        <end position="56"/>
    </location>
</feature>
<feature type="transmembrane region" description="Helical" evidence="2">
    <location>
        <begin position="431"/>
        <end position="450"/>
    </location>
</feature>
<dbReference type="Proteomes" id="UP000002640">
    <property type="component" value="Unassembled WGS sequence"/>
</dbReference>
<keyword evidence="2" id="KW-0472">Membrane</keyword>
<dbReference type="EMBL" id="JH159159">
    <property type="protein sequence ID" value="EGZ09471.1"/>
    <property type="molecule type" value="Genomic_DNA"/>
</dbReference>
<evidence type="ECO:0000256" key="2">
    <source>
        <dbReference type="SAM" id="Phobius"/>
    </source>
</evidence>
<feature type="transmembrane region" description="Helical" evidence="2">
    <location>
        <begin position="150"/>
        <end position="176"/>
    </location>
</feature>
<reference evidence="4 5" key="1">
    <citation type="journal article" date="2006" name="Science">
        <title>Phytophthora genome sequences uncover evolutionary origins and mechanisms of pathogenesis.</title>
        <authorList>
            <person name="Tyler B.M."/>
            <person name="Tripathy S."/>
            <person name="Zhang X."/>
            <person name="Dehal P."/>
            <person name="Jiang R.H."/>
            <person name="Aerts A."/>
            <person name="Arredondo F.D."/>
            <person name="Baxter L."/>
            <person name="Bensasson D."/>
            <person name="Beynon J.L."/>
            <person name="Chapman J."/>
            <person name="Damasceno C.M."/>
            <person name="Dorrance A.E."/>
            <person name="Dou D."/>
            <person name="Dickerman A.W."/>
            <person name="Dubchak I.L."/>
            <person name="Garbelotto M."/>
            <person name="Gijzen M."/>
            <person name="Gordon S.G."/>
            <person name="Govers F."/>
            <person name="Grunwald N.J."/>
            <person name="Huang W."/>
            <person name="Ivors K.L."/>
            <person name="Jones R.W."/>
            <person name="Kamoun S."/>
            <person name="Krampis K."/>
            <person name="Lamour K.H."/>
            <person name="Lee M.K."/>
            <person name="McDonald W.H."/>
            <person name="Medina M."/>
            <person name="Meijer H.J."/>
            <person name="Nordberg E.K."/>
            <person name="Maclean D.J."/>
            <person name="Ospina-Giraldo M.D."/>
            <person name="Morris P.F."/>
            <person name="Phuntumart V."/>
            <person name="Putnam N.H."/>
            <person name="Rash S."/>
            <person name="Rose J.K."/>
            <person name="Sakihama Y."/>
            <person name="Salamov A.A."/>
            <person name="Savidor A."/>
            <person name="Scheuring C.F."/>
            <person name="Smith B.M."/>
            <person name="Sobral B.W."/>
            <person name="Terry A."/>
            <person name="Torto-Alalibo T.A."/>
            <person name="Win J."/>
            <person name="Xu Z."/>
            <person name="Zhang H."/>
            <person name="Grigoriev I.V."/>
            <person name="Rokhsar D.S."/>
            <person name="Boore J.L."/>
        </authorList>
    </citation>
    <scope>NUCLEOTIDE SEQUENCE [LARGE SCALE GENOMIC DNA]</scope>
    <source>
        <strain evidence="4 5">P6497</strain>
    </source>
</reference>
<protein>
    <recommendedName>
        <fullName evidence="3">WLGC domain-containing protein</fullName>
    </recommendedName>
</protein>
<feature type="transmembrane region" description="Helical" evidence="2">
    <location>
        <begin position="250"/>
        <end position="269"/>
    </location>
</feature>
<dbReference type="Gene3D" id="3.80.10.10">
    <property type="entry name" value="Ribonuclease Inhibitor"/>
    <property type="match status" value="1"/>
</dbReference>
<name>G5A3X1_PHYSP</name>
<evidence type="ECO:0000313" key="5">
    <source>
        <dbReference type="Proteomes" id="UP000002640"/>
    </source>
</evidence>
<dbReference type="InterPro" id="IPR032675">
    <property type="entry name" value="LRR_dom_sf"/>
</dbReference>
<keyword evidence="2" id="KW-1133">Transmembrane helix</keyword>
<gene>
    <name evidence="4" type="ORF">PHYSODRAFT_523336</name>
</gene>
<dbReference type="SUPFAM" id="SSF52058">
    <property type="entry name" value="L domain-like"/>
    <property type="match status" value="1"/>
</dbReference>
<evidence type="ECO:0000256" key="1">
    <source>
        <dbReference type="SAM" id="MobiDB-lite"/>
    </source>
</evidence>
<feature type="transmembrane region" description="Helical" evidence="2">
    <location>
        <begin position="281"/>
        <end position="303"/>
    </location>
</feature>
<dbReference type="SMR" id="G5A3X1"/>
<proteinExistence type="predicted"/>